<reference evidence="1 2" key="1">
    <citation type="submission" date="2018-11" db="EMBL/GenBank/DDBJ databases">
        <authorList>
            <consortium name="Pathogen Informatics"/>
        </authorList>
    </citation>
    <scope>NUCLEOTIDE SEQUENCE [LARGE SCALE GENOMIC DNA]</scope>
    <source>
        <strain evidence="1 2">Zambia</strain>
    </source>
</reference>
<dbReference type="Proteomes" id="UP000277204">
    <property type="component" value="Unassembled WGS sequence"/>
</dbReference>
<evidence type="ECO:0000313" key="2">
    <source>
        <dbReference type="Proteomes" id="UP000277204"/>
    </source>
</evidence>
<keyword evidence="2" id="KW-1185">Reference proteome</keyword>
<proteinExistence type="predicted"/>
<organism evidence="1 2">
    <name type="scientific">Schistosoma margrebowiei</name>
    <dbReference type="NCBI Taxonomy" id="48269"/>
    <lineage>
        <taxon>Eukaryota</taxon>
        <taxon>Metazoa</taxon>
        <taxon>Spiralia</taxon>
        <taxon>Lophotrochozoa</taxon>
        <taxon>Platyhelminthes</taxon>
        <taxon>Trematoda</taxon>
        <taxon>Digenea</taxon>
        <taxon>Strigeidida</taxon>
        <taxon>Schistosomatoidea</taxon>
        <taxon>Schistosomatidae</taxon>
        <taxon>Schistosoma</taxon>
    </lineage>
</organism>
<dbReference type="EMBL" id="UZAI01002373">
    <property type="protein sequence ID" value="VDO70895.1"/>
    <property type="molecule type" value="Genomic_DNA"/>
</dbReference>
<sequence>MKFSGPSLVSGAVITRNCICVCIELILLRTSTAS</sequence>
<gene>
    <name evidence="1" type="ORF">SMRZ_LOCUS6401</name>
</gene>
<evidence type="ECO:0000313" key="1">
    <source>
        <dbReference type="EMBL" id="VDO70895.1"/>
    </source>
</evidence>
<accession>A0A183LRH3</accession>
<name>A0A183LRH3_9TREM</name>
<dbReference type="AlphaFoldDB" id="A0A183LRH3"/>
<protein>
    <submittedName>
        <fullName evidence="1">Uncharacterized protein</fullName>
    </submittedName>
</protein>